<evidence type="ECO:0000313" key="2">
    <source>
        <dbReference type="Proteomes" id="UP000190044"/>
    </source>
</evidence>
<accession>A0A1T5CV79</accession>
<name>A0A1T5CV79_9SPHN</name>
<organism evidence="1 2">
    <name type="scientific">Sphingopyxis flava</name>
    <dbReference type="NCBI Taxonomy" id="1507287"/>
    <lineage>
        <taxon>Bacteria</taxon>
        <taxon>Pseudomonadati</taxon>
        <taxon>Pseudomonadota</taxon>
        <taxon>Alphaproteobacteria</taxon>
        <taxon>Sphingomonadales</taxon>
        <taxon>Sphingomonadaceae</taxon>
        <taxon>Sphingopyxis</taxon>
    </lineage>
</organism>
<dbReference type="Proteomes" id="UP000190044">
    <property type="component" value="Unassembled WGS sequence"/>
</dbReference>
<dbReference type="AlphaFoldDB" id="A0A1T5CV79"/>
<keyword evidence="2" id="KW-1185">Reference proteome</keyword>
<proteinExistence type="predicted"/>
<sequence length="86" mass="9830">MVSYRDIPPPPKKRFRLESSKLEPDYAIPMILHCPDCGARHIDEGEFAEVAHHTHACQHCGLVWRPAKVNTHGVRFLPGYRNEEVA</sequence>
<evidence type="ECO:0000313" key="1">
    <source>
        <dbReference type="EMBL" id="SKB63438.1"/>
    </source>
</evidence>
<dbReference type="EMBL" id="FUYP01000011">
    <property type="protein sequence ID" value="SKB63438.1"/>
    <property type="molecule type" value="Genomic_DNA"/>
</dbReference>
<protein>
    <submittedName>
        <fullName evidence="1">Uncharacterized protein</fullName>
    </submittedName>
</protein>
<reference evidence="2" key="1">
    <citation type="submission" date="2017-02" db="EMBL/GenBank/DDBJ databases">
        <authorList>
            <person name="Varghese N."/>
            <person name="Submissions S."/>
        </authorList>
    </citation>
    <scope>NUCLEOTIDE SEQUENCE [LARGE SCALE GENOMIC DNA]</scope>
    <source>
        <strain evidence="2">R11H</strain>
    </source>
</reference>
<gene>
    <name evidence="1" type="ORF">SAMN06295937_1011159</name>
</gene>